<feature type="region of interest" description="Disordered" evidence="3">
    <location>
        <begin position="1"/>
        <end position="58"/>
    </location>
</feature>
<accession>A0AAD6FE01</accession>
<dbReference type="AlphaFoldDB" id="A0AAD6FE01"/>
<feature type="coiled-coil region" evidence="2">
    <location>
        <begin position="351"/>
        <end position="424"/>
    </location>
</feature>
<feature type="compositionally biased region" description="Basic and acidic residues" evidence="3">
    <location>
        <begin position="480"/>
        <end position="496"/>
    </location>
</feature>
<feature type="compositionally biased region" description="Polar residues" evidence="3">
    <location>
        <begin position="8"/>
        <end position="29"/>
    </location>
</feature>
<dbReference type="InterPro" id="IPR051149">
    <property type="entry name" value="Spindly/BICDR_Dynein_Adapter"/>
</dbReference>
<evidence type="ECO:0000256" key="1">
    <source>
        <dbReference type="ARBA" id="ARBA00023054"/>
    </source>
</evidence>
<dbReference type="GO" id="GO:0047496">
    <property type="term" value="P:vesicle transport along microtubule"/>
    <property type="evidence" value="ECO:0007669"/>
    <property type="project" value="TreeGrafter"/>
</dbReference>
<feature type="compositionally biased region" description="Polar residues" evidence="3">
    <location>
        <begin position="193"/>
        <end position="202"/>
    </location>
</feature>
<dbReference type="PANTHER" id="PTHR32123">
    <property type="entry name" value="BICD FAMILY-LIKE CARGO ADAPTER"/>
    <property type="match status" value="1"/>
</dbReference>
<comment type="caution">
    <text evidence="4">The sequence shown here is derived from an EMBL/GenBank/DDBJ whole genome shotgun (WGS) entry which is preliminary data.</text>
</comment>
<feature type="compositionally biased region" description="Polar residues" evidence="3">
    <location>
        <begin position="444"/>
        <end position="460"/>
    </location>
</feature>
<sequence length="514" mass="57531">MNHAQPFSVLNEQLRPSSNTSTQLYSSLNRMEDRQMGSLSRRNPFYRPTVVPTEPKASLIQTEPKASLIQTEPKASLIQTEPKASLIQTEPKASLIQTEPKASLIQTEPKASLTQTEPKASLTQTEPEDPEEPESTSEDGDQVSDEGTFADLLKNSFLINELNLSDFGGNEPGDEDRSTSSFEEEDQPGELNSEGTGDSESVSLDVEGRRSLQRSYINGALPDLINGGRPLSRRRTLGHVSDTLKEVRREVELSRRRSIKLKAQVDKLQESREGPGWSQHREKVTEEVQSILKLLHQLIESESSPPEPPRGTNRLDASLAQLQTVACKLALSHNKQSKSGNGKGSEESAILQRALRDRDDAMEKKKAMEAELLRSKTDLMLLNNQLLEAVQKRLELSLELENWKEDVQQMLHQQLQAQQQAEAQKKPYRLGILRRSNRPPIQRPNFSMSTPVPPTTNSKQIFVPRSAVSTAPSTPPPLHHWMDKLRRPKSSRHEPDAVEPQPEGDKGFQVVSLD</sequence>
<dbReference type="Proteomes" id="UP001219934">
    <property type="component" value="Unassembled WGS sequence"/>
</dbReference>
<organism evidence="4 5">
    <name type="scientific">Pogonophryne albipinna</name>
    <dbReference type="NCBI Taxonomy" id="1090488"/>
    <lineage>
        <taxon>Eukaryota</taxon>
        <taxon>Metazoa</taxon>
        <taxon>Chordata</taxon>
        <taxon>Craniata</taxon>
        <taxon>Vertebrata</taxon>
        <taxon>Euteleostomi</taxon>
        <taxon>Actinopterygii</taxon>
        <taxon>Neopterygii</taxon>
        <taxon>Teleostei</taxon>
        <taxon>Neoteleostei</taxon>
        <taxon>Acanthomorphata</taxon>
        <taxon>Eupercaria</taxon>
        <taxon>Perciformes</taxon>
        <taxon>Notothenioidei</taxon>
        <taxon>Pogonophryne</taxon>
    </lineage>
</organism>
<feature type="region of interest" description="Disordered" evidence="3">
    <location>
        <begin position="163"/>
        <end position="206"/>
    </location>
</feature>
<proteinExistence type="predicted"/>
<keyword evidence="5" id="KW-1185">Reference proteome</keyword>
<dbReference type="PANTHER" id="PTHR32123:SF10">
    <property type="entry name" value="BICD FAMILY-LIKE CARGO ADAPTER 1-RELATED"/>
    <property type="match status" value="1"/>
</dbReference>
<feature type="compositionally biased region" description="Polar residues" evidence="3">
    <location>
        <begin position="112"/>
        <end position="124"/>
    </location>
</feature>
<keyword evidence="1 2" id="KW-0175">Coiled coil</keyword>
<feature type="region of interest" description="Disordered" evidence="3">
    <location>
        <begin position="437"/>
        <end position="514"/>
    </location>
</feature>
<dbReference type="GO" id="GO:0055107">
    <property type="term" value="P:Golgi to secretory granule transport"/>
    <property type="evidence" value="ECO:0007669"/>
    <property type="project" value="TreeGrafter"/>
</dbReference>
<reference evidence="4" key="1">
    <citation type="submission" date="2022-11" db="EMBL/GenBank/DDBJ databases">
        <title>Chromosome-level genome of Pogonophryne albipinna.</title>
        <authorList>
            <person name="Jo E."/>
        </authorList>
    </citation>
    <scope>NUCLEOTIDE SEQUENCE</scope>
    <source>
        <strain evidence="4">SGF0006</strain>
        <tissue evidence="4">Muscle</tissue>
    </source>
</reference>
<evidence type="ECO:0000313" key="4">
    <source>
        <dbReference type="EMBL" id="KAJ4930388.1"/>
    </source>
</evidence>
<evidence type="ECO:0000256" key="2">
    <source>
        <dbReference type="SAM" id="Coils"/>
    </source>
</evidence>
<evidence type="ECO:0000256" key="3">
    <source>
        <dbReference type="SAM" id="MobiDB-lite"/>
    </source>
</evidence>
<feature type="compositionally biased region" description="Acidic residues" evidence="3">
    <location>
        <begin position="126"/>
        <end position="144"/>
    </location>
</feature>
<evidence type="ECO:0000313" key="5">
    <source>
        <dbReference type="Proteomes" id="UP001219934"/>
    </source>
</evidence>
<protein>
    <submittedName>
        <fullName evidence="4">Uncharacterized protein</fullName>
    </submittedName>
</protein>
<dbReference type="EMBL" id="JAPTMU010000016">
    <property type="protein sequence ID" value="KAJ4930388.1"/>
    <property type="molecule type" value="Genomic_DNA"/>
</dbReference>
<name>A0AAD6FE01_9TELE</name>
<gene>
    <name evidence="4" type="ORF">JOQ06_019392</name>
</gene>
<feature type="region of interest" description="Disordered" evidence="3">
    <location>
        <begin position="71"/>
        <end position="145"/>
    </location>
</feature>